<dbReference type="Gene3D" id="1.10.418.10">
    <property type="entry name" value="Calponin-like domain"/>
    <property type="match status" value="1"/>
</dbReference>
<protein>
    <submittedName>
        <fullName evidence="3">Putative calponin similarity domain-containing protein 2 isoform 1</fullName>
    </submittedName>
</protein>
<evidence type="ECO:0000256" key="1">
    <source>
        <dbReference type="SAM" id="MobiDB-lite"/>
    </source>
</evidence>
<dbReference type="GO" id="GO:0060271">
    <property type="term" value="P:cilium assembly"/>
    <property type="evidence" value="ECO:0007669"/>
    <property type="project" value="TreeGrafter"/>
</dbReference>
<dbReference type="PANTHER" id="PTHR45912">
    <property type="entry name" value="CILIA- AND FLAGELLA-ASSOCIATED PROTEIN 47"/>
    <property type="match status" value="1"/>
</dbReference>
<feature type="compositionally biased region" description="Polar residues" evidence="1">
    <location>
        <begin position="1314"/>
        <end position="1325"/>
    </location>
</feature>
<dbReference type="Pfam" id="PF24529">
    <property type="entry name" value="CFAP47"/>
    <property type="match status" value="1"/>
</dbReference>
<evidence type="ECO:0000259" key="2">
    <source>
        <dbReference type="PROSITE" id="PS50021"/>
    </source>
</evidence>
<dbReference type="InterPro" id="IPR056343">
    <property type="entry name" value="CFAP47_dom"/>
</dbReference>
<accession>A0A224XHC8</accession>
<organism evidence="3">
    <name type="scientific">Panstrongylus lignarius</name>
    <dbReference type="NCBI Taxonomy" id="156445"/>
    <lineage>
        <taxon>Eukaryota</taxon>
        <taxon>Metazoa</taxon>
        <taxon>Ecdysozoa</taxon>
        <taxon>Arthropoda</taxon>
        <taxon>Hexapoda</taxon>
        <taxon>Insecta</taxon>
        <taxon>Pterygota</taxon>
        <taxon>Neoptera</taxon>
        <taxon>Paraneoptera</taxon>
        <taxon>Hemiptera</taxon>
        <taxon>Heteroptera</taxon>
        <taxon>Panheteroptera</taxon>
        <taxon>Cimicomorpha</taxon>
        <taxon>Reduviidae</taxon>
        <taxon>Triatominae</taxon>
        <taxon>Panstrongylus</taxon>
    </lineage>
</organism>
<name>A0A224XHC8_9HEMI</name>
<evidence type="ECO:0000313" key="3">
    <source>
        <dbReference type="EMBL" id="JAW07533.1"/>
    </source>
</evidence>
<reference evidence="3" key="1">
    <citation type="journal article" date="2018" name="PLoS Negl. Trop. Dis.">
        <title>An insight into the salivary gland and fat body transcriptome of Panstrongylus lignarius (Hemiptera: Heteroptera), the main vector of Chagas disease in Peru.</title>
        <authorList>
            <person name="Nevoa J.C."/>
            <person name="Mendes M.T."/>
            <person name="da Silva M.V."/>
            <person name="Soares S.C."/>
            <person name="Oliveira C.J.F."/>
            <person name="Ribeiro J.M.C."/>
        </authorList>
    </citation>
    <scope>NUCLEOTIDE SEQUENCE</scope>
</reference>
<dbReference type="EMBL" id="GFTR01008893">
    <property type="protein sequence ID" value="JAW07533.1"/>
    <property type="molecule type" value="Transcribed_RNA"/>
</dbReference>
<dbReference type="SUPFAM" id="SSF47576">
    <property type="entry name" value="Calponin-homology domain, CH-domain"/>
    <property type="match status" value="1"/>
</dbReference>
<dbReference type="PANTHER" id="PTHR45912:SF3">
    <property type="entry name" value="CILIA- AND FLAGELLA-ASSOCIATED PROTEIN 47"/>
    <property type="match status" value="1"/>
</dbReference>
<feature type="region of interest" description="Disordered" evidence="1">
    <location>
        <begin position="1244"/>
        <end position="1297"/>
    </location>
</feature>
<dbReference type="InterPro" id="IPR001715">
    <property type="entry name" value="CH_dom"/>
</dbReference>
<dbReference type="GO" id="GO:0005929">
    <property type="term" value="C:cilium"/>
    <property type="evidence" value="ECO:0007669"/>
    <property type="project" value="TreeGrafter"/>
</dbReference>
<dbReference type="InterPro" id="IPR036872">
    <property type="entry name" value="CH_dom_sf"/>
</dbReference>
<proteinExistence type="predicted"/>
<sequence>MFSVDFATSHLQLVAYPKVGRIGAYKSKTVKVVMTCFVAGEYMVEMWVKTEPLQSVLIKAIFMKPYLSALHPLTTGDFTLIDFAPTLEQTVRRETLIIRNVSSRTSSFTVLAEVGTTEIMTLERARESDVNFTYFSIDPVEGKMGPFEGRLFTASFHPTIIHNEKGWKHKGDTNTKEYLAFLRLIRVEVVDTEKEGPKTEKDGAQSTLTDDSLETPVKLFGEPTSNSGTIRHQHDQIILRLCLHGLAMKPLLEIVPDLLTFDVDVGSVATKVLSFKNITPSIVLGYKVIKTPFVDVIPPMRLLQPMQRVEALVRLKAFSLGSQNTLLTIEIVAPKEVSRANNNKKIGSIDIKIKIKVRSKTKEPKPRFNTGITPKEFVHEVGINIDRMTFRSTLEGEKAPIFLPKPTTSSKRSWLSSRYTIAVPNDRGLSLATRPYDKNMITPFTGKKRYIPPVDSKYAYTEEAAQAKKQHDDKYRKFMLKLGHDRRTALIDREAFVNEYDYKLDRRLFDKMHMYDDVEDVTFDNVFKDTVKYSDLCPLSPLSLFNIKVHPKNLDFGLVPPGVDVTNYITVENKNKFQVAVKLITQKVGIIIPEPAFRVKANTSVTKPVMIHLKNSGKFFSNLNYIINTHHMFDLKITAEAIRRTLELSQTVISFPKPSHEEIFQLRCVPINIVNPLSVPTSFYWKLPPLTAFKVLPIQGTIGGLHSINCTLYYEMNTRHFASTTINLVVVKGPTIAVQCNAPEDASKLSLFNAKVYCPSISLGLPFEEEVLLFNPNHRDAVFFLQNTNPIEGVNIRPACGIIKARACYVLTLVFNMNRVTMFDFRVNIDVNAKTLLYFKVNGFVIYPKVNFSPQLIAFKVIPCYSYETASVEMQNDSDAPAIVSFAMEDAYQMKISLTKHVREPGLLSEGISIPPNSAQKIYLHFLPRELSSYMFYLPAIVNNIVGPPSTKDEKSLLTQTYLKPGDKCQGNKCDLLNIPESLSVVKIDCTTVNPLITFSHFELNFVKKGNIRELQVLKVKNQLNCMMKLWFDYEQIFKSPFQIMKNNKSVKVLKLHPLEEIVLHTYFCPSKPGTYIADLPVYISSKKNAVFYNIIRFTGIYHKSSLYCSEQVIYFLPVPLNIEVERSISVIANHQQKKTELMYSKFVISGEFVDDNIWCDFPKGTKIIPGIENFTVPVTVKFCSNKPLSAIVALKFSDGYDGICKVGVCFTAENCRLTTYAFSFLSSLPPEAADVTPAVDLSDTSVVSEEKDSPHSESDIESSSRRVDSTAKRTSKKNHTQPSLEEKSSSVESKQLRGSLMDQISDAIKRKASLQNKTRSSNDSFLEKGSKQSFGRSDTLEPEDDNLEEVNGSEDLKGQYLRVLVEVEQYPLFPCDVSDTMYAEYMRREEEFVEQWLYEQGFQCSFRMHIGEDIFNTKSFQKCLVSRSKSYQSNIRSLLDLVLKLSGRELEMVYAASSPLPEDDRERVIYCLKTYHQIILFLKRQGALMEHVFPFYLLDYEDYLIYYQEIKKSNVLLYSPEELEIKSDRVMFDKERYERLGHQCWLDLFLQLFKVLLLLPIQSLLATPPNLFDSRISALYNLDKSDSKSEDLRAKYEIRSSILLMNVNAENMYYSVNEIILLNWMNHLFELKRNKWNAKDKLLCVPPRKITNFTEDLKDGVVLTAVTTHYCPYLIQEFQNFYYKPITKAEYLHNAQLLTLVWWNIRLGLVITPLHFQRTDQITMTFIVTHLYYSLRSYVPRSSLKLTASLSSTMIRKLSLTNPSDSKIRFILYKIGDINDCFEITKPHTITIASKQKISLVISYFAKRLFKVK</sequence>
<feature type="domain" description="Calponin-homology (CH)" evidence="2">
    <location>
        <begin position="1616"/>
        <end position="1736"/>
    </location>
</feature>
<dbReference type="PROSITE" id="PS50021">
    <property type="entry name" value="CH"/>
    <property type="match status" value="1"/>
</dbReference>
<feature type="compositionally biased region" description="Basic and acidic residues" evidence="1">
    <location>
        <begin position="1249"/>
        <end position="1272"/>
    </location>
</feature>
<feature type="region of interest" description="Disordered" evidence="1">
    <location>
        <begin position="1313"/>
        <end position="1353"/>
    </location>
</feature>
<feature type="compositionally biased region" description="Acidic residues" evidence="1">
    <location>
        <begin position="1341"/>
        <end position="1353"/>
    </location>
</feature>